<dbReference type="PANTHER" id="PTHR11104:SF0">
    <property type="entry name" value="SPBETA PROPHAGE-DERIVED AMINOGLYCOSIDE N(3')-ACETYLTRANSFERASE-LIKE PROTEIN YOKD"/>
    <property type="match status" value="1"/>
</dbReference>
<sequence length="268" mass="29840">MNIQQLPLTVSGLARDFEELGVQRGLTLLLHTSLKATGRWIVGGPAAVIHALEHALGPQGTLVMPTHTSDLSDPAEWQNPPVPEAWWPIIRAEMPPFEADLTPTRSMGHTAECFRKQEGTLRSSHPQVSFAARGPHAARMTEGHGLTNGLGEQSPLARLYDLDGWVMLLGVGYDRNTSLHLSEHRAAYRTKQYRQQGAPRLVNGLREWTVYQDLDYDSDDFNAIGEAFEKECADAVLRGKIGDAEVRLMPIRRLVDYGVSWMEQHRGS</sequence>
<dbReference type="PANTHER" id="PTHR11104">
    <property type="entry name" value="AMINOGLYCOSIDE N3-ACETYLTRANSFERASE"/>
    <property type="match status" value="1"/>
</dbReference>
<name>A0A3A6PGJ5_9BACL</name>
<reference evidence="5 6" key="1">
    <citation type="submission" date="2018-09" db="EMBL/GenBank/DDBJ databases">
        <title>Paenibacillus aracenensis nov. sp. isolated from a cave in southern Spain.</title>
        <authorList>
            <person name="Jurado V."/>
            <person name="Gutierrez-Patricio S."/>
            <person name="Gonzalez-Pimentel J.L."/>
            <person name="Miller A.Z."/>
            <person name="Laiz L."/>
            <person name="Saiz-Jimenez C."/>
        </authorList>
    </citation>
    <scope>NUCLEOTIDE SEQUENCE [LARGE SCALE GENOMIC DNA]</scope>
    <source>
        <strain evidence="5 6">JCM 19203</strain>
    </source>
</reference>
<comment type="caution">
    <text evidence="5">The sequence shown here is derived from an EMBL/GenBank/DDBJ whole genome shotgun (WGS) entry which is preliminary data.</text>
</comment>
<dbReference type="EMBL" id="QXQB01000003">
    <property type="protein sequence ID" value="RJX38836.1"/>
    <property type="molecule type" value="Genomic_DNA"/>
</dbReference>
<keyword evidence="6" id="KW-1185">Reference proteome</keyword>
<keyword evidence="4" id="KW-0046">Antibiotic resistance</keyword>
<evidence type="ECO:0000256" key="1">
    <source>
        <dbReference type="ARBA" id="ARBA00006383"/>
    </source>
</evidence>
<dbReference type="RefSeq" id="WP_120111556.1">
    <property type="nucleotide sequence ID" value="NZ_QXQB01000003.1"/>
</dbReference>
<dbReference type="Pfam" id="PF02522">
    <property type="entry name" value="Antibiotic_NAT"/>
    <property type="match status" value="1"/>
</dbReference>
<evidence type="ECO:0000256" key="2">
    <source>
        <dbReference type="ARBA" id="ARBA00022679"/>
    </source>
</evidence>
<dbReference type="EC" id="2.3.1.-" evidence="4"/>
<proteinExistence type="inferred from homology"/>
<keyword evidence="3 4" id="KW-0012">Acyltransferase</keyword>
<gene>
    <name evidence="5" type="ORF">D3P09_15005</name>
</gene>
<comment type="catalytic activity">
    <reaction evidence="4">
        <text>a 2-deoxystreptamine antibiotic + acetyl-CoA = an N(3)-acetyl-2-deoxystreptamine antibiotic + CoA + H(+)</text>
        <dbReference type="Rhea" id="RHEA:12665"/>
        <dbReference type="ChEBI" id="CHEBI:15378"/>
        <dbReference type="ChEBI" id="CHEBI:57287"/>
        <dbReference type="ChEBI" id="CHEBI:57288"/>
        <dbReference type="ChEBI" id="CHEBI:57921"/>
        <dbReference type="ChEBI" id="CHEBI:77452"/>
        <dbReference type="EC" id="2.3.1.81"/>
    </reaction>
</comment>
<keyword evidence="2 4" id="KW-0808">Transferase</keyword>
<evidence type="ECO:0000256" key="3">
    <source>
        <dbReference type="ARBA" id="ARBA00023315"/>
    </source>
</evidence>
<organism evidence="5 6">
    <name type="scientific">Paenibacillus pinisoli</name>
    <dbReference type="NCBI Taxonomy" id="1276110"/>
    <lineage>
        <taxon>Bacteria</taxon>
        <taxon>Bacillati</taxon>
        <taxon>Bacillota</taxon>
        <taxon>Bacilli</taxon>
        <taxon>Bacillales</taxon>
        <taxon>Paenibacillaceae</taxon>
        <taxon>Paenibacillus</taxon>
    </lineage>
</organism>
<evidence type="ECO:0000256" key="4">
    <source>
        <dbReference type="RuleBase" id="RU365031"/>
    </source>
</evidence>
<accession>A0A3A6PGJ5</accession>
<dbReference type="GO" id="GO:0046353">
    <property type="term" value="F:aminoglycoside 3-N-acetyltransferase activity"/>
    <property type="evidence" value="ECO:0007669"/>
    <property type="project" value="UniProtKB-EC"/>
</dbReference>
<dbReference type="GO" id="GO:0046677">
    <property type="term" value="P:response to antibiotic"/>
    <property type="evidence" value="ECO:0007669"/>
    <property type="project" value="UniProtKB-KW"/>
</dbReference>
<evidence type="ECO:0000313" key="5">
    <source>
        <dbReference type="EMBL" id="RJX38836.1"/>
    </source>
</evidence>
<dbReference type="InterPro" id="IPR003679">
    <property type="entry name" value="Amioglycoside_AcTrfase"/>
</dbReference>
<dbReference type="InterPro" id="IPR028345">
    <property type="entry name" value="Antibiotic_NAT-like"/>
</dbReference>
<dbReference type="Proteomes" id="UP000267798">
    <property type="component" value="Unassembled WGS sequence"/>
</dbReference>
<dbReference type="OrthoDB" id="7330654at2"/>
<dbReference type="SUPFAM" id="SSF110710">
    <property type="entry name" value="TTHA0583/YokD-like"/>
    <property type="match status" value="1"/>
</dbReference>
<evidence type="ECO:0000313" key="6">
    <source>
        <dbReference type="Proteomes" id="UP000267798"/>
    </source>
</evidence>
<comment type="similarity">
    <text evidence="1 4">Belongs to the antibiotic N-acetyltransferase family.</text>
</comment>
<protein>
    <recommendedName>
        <fullName evidence="4">Aminoglycoside N(3)-acetyltransferase</fullName>
        <ecNumber evidence="4">2.3.1.-</ecNumber>
    </recommendedName>
</protein>
<dbReference type="AlphaFoldDB" id="A0A3A6PGJ5"/>